<accession>A0AAD5VDF2</accession>
<dbReference type="PANTHER" id="PTHR11567:SF142">
    <property type="entry name" value="PHOSPHOGLYCERATE MUTASE-LIKE PROTEIN"/>
    <property type="match status" value="1"/>
</dbReference>
<feature type="region of interest" description="Disordered" evidence="1">
    <location>
        <begin position="319"/>
        <end position="342"/>
    </location>
</feature>
<evidence type="ECO:0000313" key="4">
    <source>
        <dbReference type="Proteomes" id="UP001212997"/>
    </source>
</evidence>
<evidence type="ECO:0000256" key="1">
    <source>
        <dbReference type="SAM" id="MobiDB-lite"/>
    </source>
</evidence>
<keyword evidence="2" id="KW-0472">Membrane</keyword>
<evidence type="ECO:0000313" key="3">
    <source>
        <dbReference type="EMBL" id="KAJ3491134.1"/>
    </source>
</evidence>
<dbReference type="SUPFAM" id="SSF53254">
    <property type="entry name" value="Phosphoglycerate mutase-like"/>
    <property type="match status" value="1"/>
</dbReference>
<dbReference type="PANTHER" id="PTHR11567">
    <property type="entry name" value="ACID PHOSPHATASE-RELATED"/>
    <property type="match status" value="1"/>
</dbReference>
<proteinExistence type="predicted"/>
<reference evidence="3" key="1">
    <citation type="submission" date="2022-07" db="EMBL/GenBank/DDBJ databases">
        <title>Genome Sequence of Physisporinus lineatus.</title>
        <authorList>
            <person name="Buettner E."/>
        </authorList>
    </citation>
    <scope>NUCLEOTIDE SEQUENCE</scope>
    <source>
        <strain evidence="3">VT162</strain>
    </source>
</reference>
<dbReference type="Proteomes" id="UP001212997">
    <property type="component" value="Unassembled WGS sequence"/>
</dbReference>
<keyword evidence="2" id="KW-0812">Transmembrane</keyword>
<protein>
    <recommendedName>
        <fullName evidence="5">Phosphoglycerate mutase-like protein</fullName>
    </recommendedName>
</protein>
<evidence type="ECO:0008006" key="5">
    <source>
        <dbReference type="Google" id="ProtNLM"/>
    </source>
</evidence>
<name>A0AAD5VDF2_9APHY</name>
<comment type="caution">
    <text evidence="3">The sequence shown here is derived from an EMBL/GenBank/DDBJ whole genome shotgun (WGS) entry which is preliminary data.</text>
</comment>
<dbReference type="GO" id="GO:0016791">
    <property type="term" value="F:phosphatase activity"/>
    <property type="evidence" value="ECO:0007669"/>
    <property type="project" value="TreeGrafter"/>
</dbReference>
<sequence length="506" mass="55583">MEETTNEDTVLGVVLLTRHGDRTTFFQNPRTYAASQTSITPLGEQQEFELGALLRSLYLDQDSPTFIEGISPSTSVVRPDQIIARADAGDEGGVIFDSTIALLQGLFPATHLSNITLANGTTVISPLGGYQYVPVETVEPDQDVSLQGFTSCNTLNIHTAGFYRSERFKEKARESREFLSKLAPFLDGRPATLENMVFDYVNVQSIHNATYAQLLPPTFLEQARDLANFHEHGVFTDTDLDGIGNIAARTVLPSILTAFKRIANPFNALKFHYSSVSYKPFLSLFNMIGVNENGEIPPAIVNYAAAVVFEIRLPSRTSHTTRLDSSESESESQSHSGLEGPLGLEPVVRFKFKNGTDDETFVSHPMSFSGWNPGVVASRENIRDVPLSVFIRAFEDVSIQSKPEWCRVCGQTIARGCDELLCHSASQSSIASESQEGTFSRSVFKTWLVGGVESSGTSALAVFVVLFAVVTVFWGVRCGRGRKSEVVTRDEKAKRDVSLQETHAKN</sequence>
<evidence type="ECO:0000256" key="2">
    <source>
        <dbReference type="SAM" id="Phobius"/>
    </source>
</evidence>
<dbReference type="EMBL" id="JANAWD010000017">
    <property type="protein sequence ID" value="KAJ3491134.1"/>
    <property type="molecule type" value="Genomic_DNA"/>
</dbReference>
<dbReference type="AlphaFoldDB" id="A0AAD5VDF2"/>
<feature type="transmembrane region" description="Helical" evidence="2">
    <location>
        <begin position="458"/>
        <end position="476"/>
    </location>
</feature>
<dbReference type="Gene3D" id="3.40.50.1240">
    <property type="entry name" value="Phosphoglycerate mutase-like"/>
    <property type="match status" value="1"/>
</dbReference>
<keyword evidence="4" id="KW-1185">Reference proteome</keyword>
<gene>
    <name evidence="3" type="ORF">NLI96_g916</name>
</gene>
<organism evidence="3 4">
    <name type="scientific">Meripilus lineatus</name>
    <dbReference type="NCBI Taxonomy" id="2056292"/>
    <lineage>
        <taxon>Eukaryota</taxon>
        <taxon>Fungi</taxon>
        <taxon>Dikarya</taxon>
        <taxon>Basidiomycota</taxon>
        <taxon>Agaricomycotina</taxon>
        <taxon>Agaricomycetes</taxon>
        <taxon>Polyporales</taxon>
        <taxon>Meripilaceae</taxon>
        <taxon>Meripilus</taxon>
    </lineage>
</organism>
<dbReference type="InterPro" id="IPR029033">
    <property type="entry name" value="His_PPase_superfam"/>
</dbReference>
<keyword evidence="2" id="KW-1133">Transmembrane helix</keyword>
<dbReference type="InterPro" id="IPR050645">
    <property type="entry name" value="Histidine_acid_phosphatase"/>
</dbReference>